<dbReference type="EMBL" id="CP014229">
    <property type="protein sequence ID" value="AMD88768.1"/>
    <property type="molecule type" value="Genomic_DNA"/>
</dbReference>
<dbReference type="Proteomes" id="UP000069241">
    <property type="component" value="Chromosome"/>
</dbReference>
<evidence type="ECO:0000313" key="3">
    <source>
        <dbReference type="Proteomes" id="UP000069241"/>
    </source>
</evidence>
<dbReference type="KEGG" id="dfi:AXF13_00785"/>
<keyword evidence="3" id="KW-1185">Reference proteome</keyword>
<accession>A0A0X8JI15</accession>
<gene>
    <name evidence="2" type="ORF">AXF13_00785</name>
</gene>
<dbReference type="AlphaFoldDB" id="A0A0X8JI15"/>
<organism evidence="2 3">
    <name type="scientific">Desulfovibrio fairfieldensis</name>
    <dbReference type="NCBI Taxonomy" id="44742"/>
    <lineage>
        <taxon>Bacteria</taxon>
        <taxon>Pseudomonadati</taxon>
        <taxon>Thermodesulfobacteriota</taxon>
        <taxon>Desulfovibrionia</taxon>
        <taxon>Desulfovibrionales</taxon>
        <taxon>Desulfovibrionaceae</taxon>
        <taxon>Desulfovibrio</taxon>
    </lineage>
</organism>
<protein>
    <submittedName>
        <fullName evidence="2">Uncharacterized protein</fullName>
    </submittedName>
</protein>
<reference evidence="3" key="1">
    <citation type="submission" date="2016-02" db="EMBL/GenBank/DDBJ databases">
        <authorList>
            <person name="Holder M.E."/>
            <person name="Ajami N.J."/>
            <person name="Petrosino J.F."/>
        </authorList>
    </citation>
    <scope>NUCLEOTIDE SEQUENCE [LARGE SCALE GENOMIC DNA]</scope>
    <source>
        <strain evidence="3">CCUG 45958</strain>
    </source>
</reference>
<proteinExistence type="predicted"/>
<evidence type="ECO:0000313" key="2">
    <source>
        <dbReference type="EMBL" id="AMD88768.1"/>
    </source>
</evidence>
<name>A0A0X8JI15_9BACT</name>
<keyword evidence="1" id="KW-0812">Transmembrane</keyword>
<dbReference type="RefSeq" id="WP_062251266.1">
    <property type="nucleotide sequence ID" value="NZ_CP014229.1"/>
</dbReference>
<dbReference type="STRING" id="44742.AXF13_00785"/>
<keyword evidence="1" id="KW-1133">Transmembrane helix</keyword>
<keyword evidence="1" id="KW-0472">Membrane</keyword>
<evidence type="ECO:0000256" key="1">
    <source>
        <dbReference type="SAM" id="Phobius"/>
    </source>
</evidence>
<feature type="transmembrane region" description="Helical" evidence="1">
    <location>
        <begin position="12"/>
        <end position="31"/>
    </location>
</feature>
<sequence length="95" mass="10558">MPKWNDGSLRMVARAVFVVLLLTFCTPFTLFSEGRQYVMQSHDESSHHYIVPLPGDEASASAPVLLRRTVVFRVGEAGFPVPPAHPVFSLDHPPE</sequence>